<evidence type="ECO:0000259" key="5">
    <source>
        <dbReference type="PROSITE" id="PS50944"/>
    </source>
</evidence>
<dbReference type="InterPro" id="IPR036390">
    <property type="entry name" value="WH_DNA-bd_sf"/>
</dbReference>
<evidence type="ECO:0000256" key="1">
    <source>
        <dbReference type="ARBA" id="ARBA00007871"/>
    </source>
</evidence>
<dbReference type="PANTHER" id="PTHR33238:SF7">
    <property type="entry name" value="IRON-DEPENDENT TRANSCRIPTIONAL REGULATOR"/>
    <property type="match status" value="1"/>
</dbReference>
<keyword evidence="3" id="KW-0238">DNA-binding</keyword>
<dbReference type="SMART" id="SM00529">
    <property type="entry name" value="HTH_DTXR"/>
    <property type="match status" value="1"/>
</dbReference>
<dbReference type="GO" id="GO:0003700">
    <property type="term" value="F:DNA-binding transcription factor activity"/>
    <property type="evidence" value="ECO:0007669"/>
    <property type="project" value="InterPro"/>
</dbReference>
<feature type="domain" description="HTH dtxR-type" evidence="5">
    <location>
        <begin position="1"/>
        <end position="69"/>
    </location>
</feature>
<dbReference type="Gene3D" id="1.10.60.10">
    <property type="entry name" value="Iron dependent repressor, metal binding and dimerisation domain"/>
    <property type="match status" value="1"/>
</dbReference>
<evidence type="ECO:0000313" key="7">
    <source>
        <dbReference type="Proteomes" id="UP000008957"/>
    </source>
</evidence>
<dbReference type="AlphaFoldDB" id="A0AB94IYG4"/>
<dbReference type="SUPFAM" id="SSF47979">
    <property type="entry name" value="Iron-dependent repressor protein, dimerization domain"/>
    <property type="match status" value="1"/>
</dbReference>
<dbReference type="InterPro" id="IPR050536">
    <property type="entry name" value="DtxR_MntR_Metal-Reg"/>
</dbReference>
<dbReference type="Pfam" id="PF01325">
    <property type="entry name" value="Fe_dep_repress"/>
    <property type="match status" value="1"/>
</dbReference>
<name>A0AB94IYG4_9BACT</name>
<gene>
    <name evidence="6" type="ORF">SY1_19270</name>
</gene>
<dbReference type="GO" id="GO:0003677">
    <property type="term" value="F:DNA binding"/>
    <property type="evidence" value="ECO:0007669"/>
    <property type="project" value="UniProtKB-KW"/>
</dbReference>
<dbReference type="RefSeq" id="WP_015556907.1">
    <property type="nucleotide sequence ID" value="NC_021038.1"/>
</dbReference>
<accession>A0AB94IYG4</accession>
<dbReference type="PANTHER" id="PTHR33238">
    <property type="entry name" value="IRON (METAL) DEPENDENT REPRESSOR, DTXR FAMILY"/>
    <property type="match status" value="1"/>
</dbReference>
<organism evidence="6 7">
    <name type="scientific">Fretibacterium fastidiosum</name>
    <dbReference type="NCBI Taxonomy" id="651822"/>
    <lineage>
        <taxon>Bacteria</taxon>
        <taxon>Thermotogati</taxon>
        <taxon>Synergistota</taxon>
        <taxon>Synergistia</taxon>
        <taxon>Synergistales</taxon>
        <taxon>Aminobacteriaceae</taxon>
        <taxon>Fretibacterium</taxon>
    </lineage>
</organism>
<sequence>MDTTAAEVGKTEENYLEAILMIKERQGYVRSVDVAAHLGVAKPSVTYATKRLKERGFVTTDHAGMLVLTDSGMEIADSTYTKHKMLTKFFIYLGVSPEQAMTDACKIEHDISEETFAALCRYAEKIKSEA</sequence>
<evidence type="ECO:0000256" key="2">
    <source>
        <dbReference type="ARBA" id="ARBA00023015"/>
    </source>
</evidence>
<evidence type="ECO:0000256" key="3">
    <source>
        <dbReference type="ARBA" id="ARBA00023125"/>
    </source>
</evidence>
<dbReference type="Gene3D" id="1.10.10.10">
    <property type="entry name" value="Winged helix-like DNA-binding domain superfamily/Winged helix DNA-binding domain"/>
    <property type="match status" value="1"/>
</dbReference>
<proteinExistence type="inferred from homology"/>
<dbReference type="Proteomes" id="UP000008957">
    <property type="component" value="Chromosome"/>
</dbReference>
<keyword evidence="7" id="KW-1185">Reference proteome</keyword>
<evidence type="ECO:0000256" key="4">
    <source>
        <dbReference type="ARBA" id="ARBA00023163"/>
    </source>
</evidence>
<evidence type="ECO:0000313" key="6">
    <source>
        <dbReference type="EMBL" id="CBL28760.1"/>
    </source>
</evidence>
<dbReference type="Pfam" id="PF02742">
    <property type="entry name" value="Fe_dep_repr_C"/>
    <property type="match status" value="1"/>
</dbReference>
<dbReference type="SUPFAM" id="SSF46785">
    <property type="entry name" value="Winged helix' DNA-binding domain"/>
    <property type="match status" value="1"/>
</dbReference>
<dbReference type="InterPro" id="IPR001367">
    <property type="entry name" value="Fe_dep_repressor"/>
</dbReference>
<keyword evidence="4" id="KW-0804">Transcription</keyword>
<dbReference type="InterPro" id="IPR022687">
    <property type="entry name" value="HTH_DTXR"/>
</dbReference>
<dbReference type="GO" id="GO:0046983">
    <property type="term" value="F:protein dimerization activity"/>
    <property type="evidence" value="ECO:0007669"/>
    <property type="project" value="InterPro"/>
</dbReference>
<comment type="similarity">
    <text evidence="1">Belongs to the DtxR/MntR family.</text>
</comment>
<dbReference type="InterPro" id="IPR022689">
    <property type="entry name" value="Iron_dep_repressor"/>
</dbReference>
<dbReference type="PROSITE" id="PS50944">
    <property type="entry name" value="HTH_DTXR"/>
    <property type="match status" value="1"/>
</dbReference>
<keyword evidence="2" id="KW-0805">Transcription regulation</keyword>
<dbReference type="InterPro" id="IPR036421">
    <property type="entry name" value="Fe_dep_repressor_sf"/>
</dbReference>
<dbReference type="GO" id="GO:0046914">
    <property type="term" value="F:transition metal ion binding"/>
    <property type="evidence" value="ECO:0007669"/>
    <property type="project" value="InterPro"/>
</dbReference>
<reference evidence="7" key="1">
    <citation type="submission" date="2010-03" db="EMBL/GenBank/DDBJ databases">
        <title>The genome sequence of Synergistetes sp. SGP1.</title>
        <authorList>
            <consortium name="metaHIT consortium -- http://www.metahit.eu/"/>
            <person name="Pajon A."/>
            <person name="Turner K."/>
            <person name="Parkhill J."/>
            <person name="Wade W."/>
            <person name="Vartoukian S."/>
        </authorList>
    </citation>
    <scope>NUCLEOTIDE SEQUENCE [LARGE SCALE GENOMIC DNA]</scope>
    <source>
        <strain evidence="7">SGP1</strain>
    </source>
</reference>
<protein>
    <submittedName>
        <fullName evidence="6">Mn-dependent transcriptional regulator</fullName>
    </submittedName>
</protein>
<reference evidence="6 7" key="2">
    <citation type="submission" date="2010-03" db="EMBL/GenBank/DDBJ databases">
        <authorList>
            <person name="Pajon A."/>
        </authorList>
    </citation>
    <scope>NUCLEOTIDE SEQUENCE [LARGE SCALE GENOMIC DNA]</scope>
    <source>
        <strain evidence="6 7">SGP1</strain>
    </source>
</reference>
<dbReference type="InterPro" id="IPR036388">
    <property type="entry name" value="WH-like_DNA-bd_sf"/>
</dbReference>
<dbReference type="KEGG" id="sbr:SY1_19270"/>
<dbReference type="EMBL" id="FP929056">
    <property type="protein sequence ID" value="CBL28760.1"/>
    <property type="molecule type" value="Genomic_DNA"/>
</dbReference>